<gene>
    <name evidence="2" type="ORF">TWF694_002622</name>
</gene>
<reference evidence="2 3" key="1">
    <citation type="submission" date="2019-10" db="EMBL/GenBank/DDBJ databases">
        <authorList>
            <person name="Palmer J.M."/>
        </authorList>
    </citation>
    <scope>NUCLEOTIDE SEQUENCE [LARGE SCALE GENOMIC DNA]</scope>
    <source>
        <strain evidence="2 3">TWF694</strain>
    </source>
</reference>
<accession>A0AAV9X531</accession>
<feature type="signal peptide" evidence="1">
    <location>
        <begin position="1"/>
        <end position="21"/>
    </location>
</feature>
<organism evidence="2 3">
    <name type="scientific">Orbilia ellipsospora</name>
    <dbReference type="NCBI Taxonomy" id="2528407"/>
    <lineage>
        <taxon>Eukaryota</taxon>
        <taxon>Fungi</taxon>
        <taxon>Dikarya</taxon>
        <taxon>Ascomycota</taxon>
        <taxon>Pezizomycotina</taxon>
        <taxon>Orbiliomycetes</taxon>
        <taxon>Orbiliales</taxon>
        <taxon>Orbiliaceae</taxon>
        <taxon>Orbilia</taxon>
    </lineage>
</organism>
<name>A0AAV9X531_9PEZI</name>
<dbReference type="EMBL" id="JAVHJO010000011">
    <property type="protein sequence ID" value="KAK6533690.1"/>
    <property type="molecule type" value="Genomic_DNA"/>
</dbReference>
<dbReference type="AlphaFoldDB" id="A0AAV9X531"/>
<protein>
    <recommendedName>
        <fullName evidence="4">Secreted protein</fullName>
    </recommendedName>
</protein>
<keyword evidence="1" id="KW-0732">Signal</keyword>
<evidence type="ECO:0000256" key="1">
    <source>
        <dbReference type="SAM" id="SignalP"/>
    </source>
</evidence>
<evidence type="ECO:0000313" key="3">
    <source>
        <dbReference type="Proteomes" id="UP001365542"/>
    </source>
</evidence>
<feature type="chain" id="PRO_5043597667" description="Secreted protein" evidence="1">
    <location>
        <begin position="22"/>
        <end position="337"/>
    </location>
</feature>
<keyword evidence="3" id="KW-1185">Reference proteome</keyword>
<comment type="caution">
    <text evidence="2">The sequence shown here is derived from an EMBL/GenBank/DDBJ whole genome shotgun (WGS) entry which is preliminary data.</text>
</comment>
<proteinExistence type="predicted"/>
<evidence type="ECO:0008006" key="4">
    <source>
        <dbReference type="Google" id="ProtNLM"/>
    </source>
</evidence>
<sequence length="337" mass="37140">MVNIILSVLLLTILHSIQIDAIPGLFRRQISIGPISTSPNKIDQLGHGQIANARIYFIDQSKKYCLTDRYALTPVLEGLISSIRHAFNSTNSTIGFDGFATLEECPDDAPDDPHKQWNAQGSFIYPTDPGSERNEPLYDQSYIFNVDSVSNAATGRCLYASYEPESWWESYFNISGLSKSPDYEIMGIVRVGNCSYSGSVGMSIDHGGVTSTAENIYPASPNNMPPNSSYSCDDGFTKTLAVPNLQPLNVSTSTPATAIPAAWGCQRSVLDGDKNYITNMVPSLWQAGVVSTDNQYRRIKNWIYKGCRATGRYLTDCEMDPGPIPDDYHDYSPGPWP</sequence>
<evidence type="ECO:0000313" key="2">
    <source>
        <dbReference type="EMBL" id="KAK6533690.1"/>
    </source>
</evidence>
<dbReference type="Proteomes" id="UP001365542">
    <property type="component" value="Unassembled WGS sequence"/>
</dbReference>